<sequence>MKETKVTYASIDEYISTFAPEVQEILQTLRGVIKEEAPDAKEKISYQMPTFALHGNLVHFAAFKNHIGFYPSPGGIEEFKEEVKEYHKSKGTLQFPINQPLPYDLIRKIVQYRVASNLKKAESKSKSRRS</sequence>
<gene>
    <name evidence="2" type="ordered locus">BBR47_14460</name>
</gene>
<keyword evidence="3" id="KW-1185">Reference proteome</keyword>
<evidence type="ECO:0000313" key="2">
    <source>
        <dbReference type="EMBL" id="BAH42423.1"/>
    </source>
</evidence>
<dbReference type="SUPFAM" id="SSF159888">
    <property type="entry name" value="YdhG-like"/>
    <property type="match status" value="1"/>
</dbReference>
<protein>
    <recommendedName>
        <fullName evidence="1">YdhG-like domain-containing protein</fullName>
    </recommendedName>
</protein>
<dbReference type="HOGENOM" id="CLU_128703_1_0_9"/>
<dbReference type="AlphaFoldDB" id="C0Z8V3"/>
<feature type="domain" description="YdhG-like" evidence="1">
    <location>
        <begin position="23"/>
        <end position="114"/>
    </location>
</feature>
<dbReference type="Pfam" id="PF08818">
    <property type="entry name" value="DUF1801"/>
    <property type="match status" value="1"/>
</dbReference>
<dbReference type="Gene3D" id="3.90.1150.200">
    <property type="match status" value="1"/>
</dbReference>
<dbReference type="EMBL" id="AP008955">
    <property type="protein sequence ID" value="BAH42423.1"/>
    <property type="molecule type" value="Genomic_DNA"/>
</dbReference>
<accession>C0Z8V3</accession>
<dbReference type="InterPro" id="IPR014922">
    <property type="entry name" value="YdhG-like"/>
</dbReference>
<proteinExistence type="predicted"/>
<dbReference type="KEGG" id="bbe:BBR47_14460"/>
<dbReference type="STRING" id="358681.BBR47_14460"/>
<dbReference type="eggNOG" id="COG5646">
    <property type="taxonomic scope" value="Bacteria"/>
</dbReference>
<reference evidence="2 3" key="1">
    <citation type="submission" date="2005-03" db="EMBL/GenBank/DDBJ databases">
        <title>Brevibacillus brevis strain 47, complete genome.</title>
        <authorList>
            <person name="Hosoyama A."/>
            <person name="Yamada R."/>
            <person name="Hongo Y."/>
            <person name="Terui Y."/>
            <person name="Ankai A."/>
            <person name="Masuyama W."/>
            <person name="Sekiguchi M."/>
            <person name="Takeda T."/>
            <person name="Asano K."/>
            <person name="Ohji S."/>
            <person name="Ichikawa N."/>
            <person name="Narita S."/>
            <person name="Aoki N."/>
            <person name="Miura H."/>
            <person name="Matsushita S."/>
            <person name="Sekigawa T."/>
            <person name="Yamagata H."/>
            <person name="Yoshikawa H."/>
            <person name="Udaka S."/>
            <person name="Tanikawa S."/>
            <person name="Fujita N."/>
        </authorList>
    </citation>
    <scope>NUCLEOTIDE SEQUENCE [LARGE SCALE GENOMIC DNA]</scope>
    <source>
        <strain evidence="3">47 / JCM 6285 / NBRC 100599</strain>
    </source>
</reference>
<evidence type="ECO:0000313" key="3">
    <source>
        <dbReference type="Proteomes" id="UP000001877"/>
    </source>
</evidence>
<organism evidence="2 3">
    <name type="scientific">Brevibacillus brevis (strain 47 / JCM 6285 / NBRC 100599)</name>
    <dbReference type="NCBI Taxonomy" id="358681"/>
    <lineage>
        <taxon>Bacteria</taxon>
        <taxon>Bacillati</taxon>
        <taxon>Bacillota</taxon>
        <taxon>Bacilli</taxon>
        <taxon>Bacillales</taxon>
        <taxon>Paenibacillaceae</taxon>
        <taxon>Brevibacillus</taxon>
    </lineage>
</organism>
<name>C0Z8V3_BREBN</name>
<dbReference type="RefSeq" id="WP_012685172.1">
    <property type="nucleotide sequence ID" value="NC_012491.1"/>
</dbReference>
<evidence type="ECO:0000259" key="1">
    <source>
        <dbReference type="Pfam" id="PF08818"/>
    </source>
</evidence>
<dbReference type="Proteomes" id="UP000001877">
    <property type="component" value="Chromosome"/>
</dbReference>